<comment type="caution">
    <text evidence="1">The sequence shown here is derived from an EMBL/GenBank/DDBJ whole genome shotgun (WGS) entry which is preliminary data.</text>
</comment>
<evidence type="ECO:0000313" key="2">
    <source>
        <dbReference type="Proteomes" id="UP000634136"/>
    </source>
</evidence>
<gene>
    <name evidence="1" type="ORF">G2W53_038535</name>
</gene>
<dbReference type="Proteomes" id="UP000634136">
    <property type="component" value="Unassembled WGS sequence"/>
</dbReference>
<proteinExistence type="predicted"/>
<evidence type="ECO:0000313" key="1">
    <source>
        <dbReference type="EMBL" id="KAF7806374.1"/>
    </source>
</evidence>
<dbReference type="AlphaFoldDB" id="A0A834W6Y8"/>
<protein>
    <submittedName>
        <fullName evidence="1">Uncharacterized protein</fullName>
    </submittedName>
</protein>
<name>A0A834W6Y8_9FABA</name>
<accession>A0A834W6Y8</accession>
<sequence>MEKTEGESLSIRYTSPPSTTQFSVLFG</sequence>
<organism evidence="1 2">
    <name type="scientific">Senna tora</name>
    <dbReference type="NCBI Taxonomy" id="362788"/>
    <lineage>
        <taxon>Eukaryota</taxon>
        <taxon>Viridiplantae</taxon>
        <taxon>Streptophyta</taxon>
        <taxon>Embryophyta</taxon>
        <taxon>Tracheophyta</taxon>
        <taxon>Spermatophyta</taxon>
        <taxon>Magnoliopsida</taxon>
        <taxon>eudicotyledons</taxon>
        <taxon>Gunneridae</taxon>
        <taxon>Pentapetalae</taxon>
        <taxon>rosids</taxon>
        <taxon>fabids</taxon>
        <taxon>Fabales</taxon>
        <taxon>Fabaceae</taxon>
        <taxon>Caesalpinioideae</taxon>
        <taxon>Cassia clade</taxon>
        <taxon>Senna</taxon>
    </lineage>
</organism>
<dbReference type="EMBL" id="JAAIUW010000012">
    <property type="protein sequence ID" value="KAF7806374.1"/>
    <property type="molecule type" value="Genomic_DNA"/>
</dbReference>
<keyword evidence="2" id="KW-1185">Reference proteome</keyword>
<reference evidence="1" key="1">
    <citation type="submission" date="2020-09" db="EMBL/GenBank/DDBJ databases">
        <title>Genome-Enabled Discovery of Anthraquinone Biosynthesis in Senna tora.</title>
        <authorList>
            <person name="Kang S.-H."/>
            <person name="Pandey R.P."/>
            <person name="Lee C.-M."/>
            <person name="Sim J.-S."/>
            <person name="Jeong J.-T."/>
            <person name="Choi B.-S."/>
            <person name="Jung M."/>
            <person name="Ginzburg D."/>
            <person name="Zhao K."/>
            <person name="Won S.Y."/>
            <person name="Oh T.-J."/>
            <person name="Yu Y."/>
            <person name="Kim N.-H."/>
            <person name="Lee O.R."/>
            <person name="Lee T.-H."/>
            <person name="Bashyal P."/>
            <person name="Kim T.-S."/>
            <person name="Lee W.-H."/>
            <person name="Kawkins C."/>
            <person name="Kim C.-K."/>
            <person name="Kim J.S."/>
            <person name="Ahn B.O."/>
            <person name="Rhee S.Y."/>
            <person name="Sohng J.K."/>
        </authorList>
    </citation>
    <scope>NUCLEOTIDE SEQUENCE</scope>
    <source>
        <tissue evidence="1">Leaf</tissue>
    </source>
</reference>